<dbReference type="Proteomes" id="UP000214747">
    <property type="component" value="Unassembled WGS sequence"/>
</dbReference>
<evidence type="ECO:0000313" key="1">
    <source>
        <dbReference type="EMBL" id="OWY32354.1"/>
    </source>
</evidence>
<proteinExistence type="predicted"/>
<gene>
    <name evidence="1" type="ORF">CEJ45_21975</name>
</gene>
<name>A0A225SN55_9BURK</name>
<evidence type="ECO:0008006" key="3">
    <source>
        <dbReference type="Google" id="ProtNLM"/>
    </source>
</evidence>
<dbReference type="AlphaFoldDB" id="A0A225SN55"/>
<dbReference type="InterPro" id="IPR014991">
    <property type="entry name" value="DUF1840"/>
</dbReference>
<comment type="caution">
    <text evidence="1">The sequence shown here is derived from an EMBL/GenBank/DDBJ whole genome shotgun (WGS) entry which is preliminary data.</text>
</comment>
<dbReference type="Pfam" id="PF08895">
    <property type="entry name" value="DUF1840"/>
    <property type="match status" value="1"/>
</dbReference>
<dbReference type="EMBL" id="NJGV01000027">
    <property type="protein sequence ID" value="OWY32354.1"/>
    <property type="molecule type" value="Genomic_DNA"/>
</dbReference>
<keyword evidence="2" id="KW-1185">Reference proteome</keyword>
<protein>
    <recommendedName>
        <fullName evidence="3">DUF1840 domain-containing protein</fullName>
    </recommendedName>
</protein>
<dbReference type="RefSeq" id="WP_088757183.1">
    <property type="nucleotide sequence ID" value="NZ_NJGV01000027.1"/>
</dbReference>
<reference evidence="1 2" key="1">
    <citation type="journal article" date="2010" name="Int. J. Syst. Evol. Microbiol.">
        <title>Reclassification of Herbaspirillum putei as a later heterotypic synonym of Herbaspirillum huttiense, with the description of H. huttiense subsp. huttiense subsp. nov. and H. huttiense subsp. putei subsp. nov., comb. nov., and description of Herbaspirillum aquaticum sp. nov.</title>
        <authorList>
            <person name="Dobritsa A.P."/>
            <person name="Reddy M.C."/>
            <person name="Samadpour M."/>
        </authorList>
    </citation>
    <scope>NUCLEOTIDE SEQUENCE [LARGE SCALE GENOMIC DNA]</scope>
    <source>
        <strain evidence="1 2">IEH 4430</strain>
    </source>
</reference>
<accession>A0A225SN55</accession>
<evidence type="ECO:0000313" key="2">
    <source>
        <dbReference type="Proteomes" id="UP000214747"/>
    </source>
</evidence>
<sequence>MLITFKSKAAADVVMYESHAKPILDLLHKDAARGVITAAEAGDAIALLEQQITASKSHEAAEALARDVNAHHNADVDDHNHEKIEPVSFSARAYPLLDMLREAKKGNHDILWGV</sequence>
<organism evidence="1 2">
    <name type="scientific">Herbaspirillum aquaticum</name>
    <dbReference type="NCBI Taxonomy" id="568783"/>
    <lineage>
        <taxon>Bacteria</taxon>
        <taxon>Pseudomonadati</taxon>
        <taxon>Pseudomonadota</taxon>
        <taxon>Betaproteobacteria</taxon>
        <taxon>Burkholderiales</taxon>
        <taxon>Oxalobacteraceae</taxon>
        <taxon>Herbaspirillum</taxon>
    </lineage>
</organism>